<dbReference type="OrthoDB" id="10461265at2759"/>
<sequence>MVRLKFDVEKAVRTKLTFAEERLREMESERQEGVEAYIERLEYDVFFQKEKLSVLGVAGYELAGSQEERNDEK</sequence>
<reference evidence="2" key="1">
    <citation type="submission" date="2022-10" db="EMBL/GenBank/DDBJ databases">
        <title>Tapping the CABI collections for fungal endophytes: first genome assemblies for Collariella, Neodidymelliopsis, Ascochyta clinopodiicola, Didymella pomorum, Didymosphaeria variabile, Neocosmospora piperis and Neocucurbitaria cava.</title>
        <authorList>
            <person name="Hill R."/>
        </authorList>
    </citation>
    <scope>NUCLEOTIDE SEQUENCE</scope>
    <source>
        <strain evidence="2">IMI 355091</strain>
    </source>
</reference>
<keyword evidence="3" id="KW-1185">Reference proteome</keyword>
<proteinExistence type="predicted"/>
<comment type="caution">
    <text evidence="2">The sequence shown here is derived from an EMBL/GenBank/DDBJ whole genome shotgun (WGS) entry which is preliminary data.</text>
</comment>
<name>A0A9W8ZHM3_9PLEO</name>
<keyword evidence="1" id="KW-0175">Coiled coil</keyword>
<dbReference type="Proteomes" id="UP001140510">
    <property type="component" value="Unassembled WGS sequence"/>
</dbReference>
<gene>
    <name evidence="2" type="ORF">N0V91_005161</name>
</gene>
<dbReference type="EMBL" id="JAPEVA010000033">
    <property type="protein sequence ID" value="KAJ4405642.1"/>
    <property type="molecule type" value="Genomic_DNA"/>
</dbReference>
<protein>
    <submittedName>
        <fullName evidence="2">Uncharacterized protein</fullName>
    </submittedName>
</protein>
<feature type="coiled-coil region" evidence="1">
    <location>
        <begin position="9"/>
        <end position="36"/>
    </location>
</feature>
<accession>A0A9W8ZHM3</accession>
<evidence type="ECO:0000313" key="3">
    <source>
        <dbReference type="Proteomes" id="UP001140510"/>
    </source>
</evidence>
<evidence type="ECO:0000256" key="1">
    <source>
        <dbReference type="SAM" id="Coils"/>
    </source>
</evidence>
<organism evidence="2 3">
    <name type="scientific">Didymella pomorum</name>
    <dbReference type="NCBI Taxonomy" id="749634"/>
    <lineage>
        <taxon>Eukaryota</taxon>
        <taxon>Fungi</taxon>
        <taxon>Dikarya</taxon>
        <taxon>Ascomycota</taxon>
        <taxon>Pezizomycotina</taxon>
        <taxon>Dothideomycetes</taxon>
        <taxon>Pleosporomycetidae</taxon>
        <taxon>Pleosporales</taxon>
        <taxon>Pleosporineae</taxon>
        <taxon>Didymellaceae</taxon>
        <taxon>Didymella</taxon>
    </lineage>
</organism>
<dbReference type="AlphaFoldDB" id="A0A9W8ZHM3"/>
<evidence type="ECO:0000313" key="2">
    <source>
        <dbReference type="EMBL" id="KAJ4405642.1"/>
    </source>
</evidence>